<comment type="caution">
    <text evidence="7">The sequence shown here is derived from an EMBL/GenBank/DDBJ whole genome shotgun (WGS) entry which is preliminary data.</text>
</comment>
<feature type="domain" description="HTH crp-type" evidence="6">
    <location>
        <begin position="154"/>
        <end position="223"/>
    </location>
</feature>
<dbReference type="InterPro" id="IPR050397">
    <property type="entry name" value="Env_Response_Regulators"/>
</dbReference>
<dbReference type="Pfam" id="PF00027">
    <property type="entry name" value="cNMP_binding"/>
    <property type="match status" value="1"/>
</dbReference>
<evidence type="ECO:0000259" key="5">
    <source>
        <dbReference type="PROSITE" id="PS50042"/>
    </source>
</evidence>
<dbReference type="InterPro" id="IPR018490">
    <property type="entry name" value="cNMP-bd_dom_sf"/>
</dbReference>
<dbReference type="PANTHER" id="PTHR24567:SF28">
    <property type="entry name" value="LISTERIOLYSIN REGULATORY PROTEIN"/>
    <property type="match status" value="1"/>
</dbReference>
<dbReference type="InterPro" id="IPR014710">
    <property type="entry name" value="RmlC-like_jellyroll"/>
</dbReference>
<evidence type="ECO:0000256" key="4">
    <source>
        <dbReference type="ARBA" id="ARBA00023163"/>
    </source>
</evidence>
<dbReference type="RefSeq" id="WP_306973850.1">
    <property type="nucleotide sequence ID" value="NZ_JAUSTQ010000001.1"/>
</dbReference>
<dbReference type="PROSITE" id="PS51063">
    <property type="entry name" value="HTH_CRP_2"/>
    <property type="match status" value="1"/>
</dbReference>
<accession>A0ABT9VBC8</accession>
<evidence type="ECO:0000256" key="1">
    <source>
        <dbReference type="ARBA" id="ARBA00023015"/>
    </source>
</evidence>
<dbReference type="InterPro" id="IPR036390">
    <property type="entry name" value="WH_DNA-bd_sf"/>
</dbReference>
<sequence length="230" mass="26269">MRTISCSCGGQNVCIQSVPIFNHLDMNEMKKIASASQHYLYEKGEWLTHPDDESEQLYIVYNGAVKVYRLSENGKEQVIRILYSGDFTGDISLFAGTPSDYFAEALEPSRICVIDRSSLEMFIENYPKIGLKMIKSYTLRLEATEKQLSDLTAEHIDTRLANYLLNQIKREENHTIHLKLSKKDLASFLGTTPETLSRKLGQFQQAGWIELIENKTIHVKDQNALETIET</sequence>
<dbReference type="PROSITE" id="PS50042">
    <property type="entry name" value="CNMP_BINDING_3"/>
    <property type="match status" value="1"/>
</dbReference>
<keyword evidence="8" id="KW-1185">Reference proteome</keyword>
<organism evidence="7 8">
    <name type="scientific">Alkalibacillus salilacus</name>
    <dbReference type="NCBI Taxonomy" id="284582"/>
    <lineage>
        <taxon>Bacteria</taxon>
        <taxon>Bacillati</taxon>
        <taxon>Bacillota</taxon>
        <taxon>Bacilli</taxon>
        <taxon>Bacillales</taxon>
        <taxon>Bacillaceae</taxon>
        <taxon>Alkalibacillus</taxon>
    </lineage>
</organism>
<keyword evidence="2" id="KW-0238">DNA-binding</keyword>
<dbReference type="Gene3D" id="1.10.10.10">
    <property type="entry name" value="Winged helix-like DNA-binding domain superfamily/Winged helix DNA-binding domain"/>
    <property type="match status" value="1"/>
</dbReference>
<evidence type="ECO:0000313" key="7">
    <source>
        <dbReference type="EMBL" id="MDQ0158274.1"/>
    </source>
</evidence>
<evidence type="ECO:0000313" key="8">
    <source>
        <dbReference type="Proteomes" id="UP001224359"/>
    </source>
</evidence>
<evidence type="ECO:0000256" key="3">
    <source>
        <dbReference type="ARBA" id="ARBA00023159"/>
    </source>
</evidence>
<dbReference type="Pfam" id="PF13545">
    <property type="entry name" value="HTH_Crp_2"/>
    <property type="match status" value="1"/>
</dbReference>
<feature type="domain" description="Cyclic nucleotide-binding" evidence="5">
    <location>
        <begin position="20"/>
        <end position="140"/>
    </location>
</feature>
<evidence type="ECO:0000259" key="6">
    <source>
        <dbReference type="PROSITE" id="PS51063"/>
    </source>
</evidence>
<dbReference type="SUPFAM" id="SSF46785">
    <property type="entry name" value="Winged helix' DNA-binding domain"/>
    <property type="match status" value="1"/>
</dbReference>
<dbReference type="Gene3D" id="2.60.120.10">
    <property type="entry name" value="Jelly Rolls"/>
    <property type="match status" value="1"/>
</dbReference>
<proteinExistence type="predicted"/>
<evidence type="ECO:0000256" key="2">
    <source>
        <dbReference type="ARBA" id="ARBA00023125"/>
    </source>
</evidence>
<keyword evidence="4" id="KW-0804">Transcription</keyword>
<dbReference type="EMBL" id="JAUSTQ010000001">
    <property type="protein sequence ID" value="MDQ0158274.1"/>
    <property type="molecule type" value="Genomic_DNA"/>
</dbReference>
<dbReference type="Proteomes" id="UP001224359">
    <property type="component" value="Unassembled WGS sequence"/>
</dbReference>
<reference evidence="7 8" key="1">
    <citation type="submission" date="2023-07" db="EMBL/GenBank/DDBJ databases">
        <title>Genomic Encyclopedia of Type Strains, Phase IV (KMG-IV): sequencing the most valuable type-strain genomes for metagenomic binning, comparative biology and taxonomic classification.</title>
        <authorList>
            <person name="Goeker M."/>
        </authorList>
    </citation>
    <scope>NUCLEOTIDE SEQUENCE [LARGE SCALE GENOMIC DNA]</scope>
    <source>
        <strain evidence="7 8">DSM 16460</strain>
    </source>
</reference>
<dbReference type="InterPro" id="IPR036388">
    <property type="entry name" value="WH-like_DNA-bd_sf"/>
</dbReference>
<dbReference type="SMART" id="SM00419">
    <property type="entry name" value="HTH_CRP"/>
    <property type="match status" value="1"/>
</dbReference>
<keyword evidence="1" id="KW-0805">Transcription regulation</keyword>
<dbReference type="PANTHER" id="PTHR24567">
    <property type="entry name" value="CRP FAMILY TRANSCRIPTIONAL REGULATORY PROTEIN"/>
    <property type="match status" value="1"/>
</dbReference>
<dbReference type="InterPro" id="IPR000595">
    <property type="entry name" value="cNMP-bd_dom"/>
</dbReference>
<dbReference type="CDD" id="cd00038">
    <property type="entry name" value="CAP_ED"/>
    <property type="match status" value="1"/>
</dbReference>
<gene>
    <name evidence="7" type="ORF">J2S77_000224</name>
</gene>
<dbReference type="SUPFAM" id="SSF51206">
    <property type="entry name" value="cAMP-binding domain-like"/>
    <property type="match status" value="1"/>
</dbReference>
<name>A0ABT9VBC8_9BACI</name>
<dbReference type="InterPro" id="IPR012318">
    <property type="entry name" value="HTH_CRP"/>
</dbReference>
<dbReference type="PRINTS" id="PR00034">
    <property type="entry name" value="HTHCRP"/>
</dbReference>
<protein>
    <submittedName>
        <fullName evidence="7">CRP/FNR family transcriptional regulator</fullName>
    </submittedName>
</protein>
<dbReference type="CDD" id="cd00092">
    <property type="entry name" value="HTH_CRP"/>
    <property type="match status" value="1"/>
</dbReference>
<dbReference type="SMART" id="SM00100">
    <property type="entry name" value="cNMP"/>
    <property type="match status" value="1"/>
</dbReference>
<keyword evidence="3" id="KW-0010">Activator</keyword>